<sequence>MIKDLGGNNIRKIEVTIEFDLPMKASDASIEILEGNLKGVGRFRYREDFYQGEFEKFD</sequence>
<evidence type="ECO:0000313" key="1">
    <source>
        <dbReference type="EMBL" id="SDA84224.1"/>
    </source>
</evidence>
<gene>
    <name evidence="1" type="ORF">SAMN03080617_02695</name>
</gene>
<dbReference type="AlphaFoldDB" id="A0A1G5YP72"/>
<dbReference type="RefSeq" id="WP_175454233.1">
    <property type="nucleotide sequence ID" value="NZ_FMXE01000019.1"/>
</dbReference>
<evidence type="ECO:0000313" key="2">
    <source>
        <dbReference type="Proteomes" id="UP000198756"/>
    </source>
</evidence>
<dbReference type="EMBL" id="FMXE01000019">
    <property type="protein sequence ID" value="SDA84224.1"/>
    <property type="molecule type" value="Genomic_DNA"/>
</dbReference>
<organism evidence="1 2">
    <name type="scientific">Algoriphagus alkaliphilus</name>
    <dbReference type="NCBI Taxonomy" id="279824"/>
    <lineage>
        <taxon>Bacteria</taxon>
        <taxon>Pseudomonadati</taxon>
        <taxon>Bacteroidota</taxon>
        <taxon>Cytophagia</taxon>
        <taxon>Cytophagales</taxon>
        <taxon>Cyclobacteriaceae</taxon>
        <taxon>Algoriphagus</taxon>
    </lineage>
</organism>
<name>A0A1G5YP72_9BACT</name>
<reference evidence="2" key="1">
    <citation type="submission" date="2016-10" db="EMBL/GenBank/DDBJ databases">
        <authorList>
            <person name="Varghese N."/>
            <person name="Submissions S."/>
        </authorList>
    </citation>
    <scope>NUCLEOTIDE SEQUENCE [LARGE SCALE GENOMIC DNA]</scope>
    <source>
        <strain evidence="2">DSM 22703</strain>
    </source>
</reference>
<accession>A0A1G5YP72</accession>
<keyword evidence="2" id="KW-1185">Reference proteome</keyword>
<protein>
    <submittedName>
        <fullName evidence="1">Uncharacterized protein</fullName>
    </submittedName>
</protein>
<proteinExistence type="predicted"/>
<dbReference type="STRING" id="279824.SAMN03080617_02695"/>
<dbReference type="Proteomes" id="UP000198756">
    <property type="component" value="Unassembled WGS sequence"/>
</dbReference>